<sequence>MYTFTSLQITPDSLLLMKLMSTTTPLRDATHASPINIGFQTFFLNIA</sequence>
<protein>
    <submittedName>
        <fullName evidence="1">Uncharacterized protein</fullName>
    </submittedName>
</protein>
<dbReference type="Proteomes" id="UP000186720">
    <property type="component" value="Unassembled WGS sequence"/>
</dbReference>
<proteinExistence type="predicted"/>
<reference evidence="1 2" key="1">
    <citation type="submission" date="2016-11" db="EMBL/GenBank/DDBJ databases">
        <title>Whole Genome Sequencing of Mucilaginibacter polytrichastri RG4-7(T) isolated from the moss sample.</title>
        <authorList>
            <person name="Li Y."/>
        </authorList>
    </citation>
    <scope>NUCLEOTIDE SEQUENCE [LARGE SCALE GENOMIC DNA]</scope>
    <source>
        <strain evidence="1 2">RG4-7</strain>
    </source>
</reference>
<organism evidence="1 2">
    <name type="scientific">Mucilaginibacter polytrichastri</name>
    <dbReference type="NCBI Taxonomy" id="1302689"/>
    <lineage>
        <taxon>Bacteria</taxon>
        <taxon>Pseudomonadati</taxon>
        <taxon>Bacteroidota</taxon>
        <taxon>Sphingobacteriia</taxon>
        <taxon>Sphingobacteriales</taxon>
        <taxon>Sphingobacteriaceae</taxon>
        <taxon>Mucilaginibacter</taxon>
    </lineage>
</organism>
<evidence type="ECO:0000313" key="1">
    <source>
        <dbReference type="EMBL" id="OKS87783.1"/>
    </source>
</evidence>
<accession>A0A1Q6A198</accession>
<keyword evidence="2" id="KW-1185">Reference proteome</keyword>
<comment type="caution">
    <text evidence="1">The sequence shown here is derived from an EMBL/GenBank/DDBJ whole genome shotgun (WGS) entry which is preliminary data.</text>
</comment>
<dbReference type="EMBL" id="MPPL01000001">
    <property type="protein sequence ID" value="OKS87783.1"/>
    <property type="molecule type" value="Genomic_DNA"/>
</dbReference>
<evidence type="ECO:0000313" key="2">
    <source>
        <dbReference type="Proteomes" id="UP000186720"/>
    </source>
</evidence>
<dbReference type="AlphaFoldDB" id="A0A1Q6A198"/>
<gene>
    <name evidence="1" type="ORF">RG47T_3245</name>
</gene>
<name>A0A1Q6A198_9SPHI</name>